<evidence type="ECO:0000259" key="1">
    <source>
        <dbReference type="Pfam" id="PF12867"/>
    </source>
</evidence>
<proteinExistence type="predicted"/>
<dbReference type="EMBL" id="QTJU01000004">
    <property type="protein sequence ID" value="RFM27686.1"/>
    <property type="molecule type" value="Genomic_DNA"/>
</dbReference>
<dbReference type="InterPro" id="IPR024775">
    <property type="entry name" value="DinB-like"/>
</dbReference>
<dbReference type="Proteomes" id="UP000261284">
    <property type="component" value="Unassembled WGS sequence"/>
</dbReference>
<evidence type="ECO:0000313" key="2">
    <source>
        <dbReference type="EMBL" id="RFM27686.1"/>
    </source>
</evidence>
<dbReference type="AlphaFoldDB" id="A0A3E1NIB2"/>
<dbReference type="SUPFAM" id="SSF109854">
    <property type="entry name" value="DinB/YfiT-like putative metalloenzymes"/>
    <property type="match status" value="1"/>
</dbReference>
<evidence type="ECO:0000313" key="3">
    <source>
        <dbReference type="Proteomes" id="UP000261284"/>
    </source>
</evidence>
<sequence>MPRPATTEHAPYHAGYISLATGESVTELMRNHSAAIFEFYNALPESKADYAYASGKWTIKEMLQHIIDSERIFSYRVLRIARADKTPLPGFEENDYAAAAAVSVGKRSMASLKEELNLLRQSTDAMLASLTPESLQQTGTVNNHTPISANAVAFILFGHLLHHKNILEQRYL</sequence>
<organism evidence="2 3">
    <name type="scientific">Deminuibacter soli</name>
    <dbReference type="NCBI Taxonomy" id="2291815"/>
    <lineage>
        <taxon>Bacteria</taxon>
        <taxon>Pseudomonadati</taxon>
        <taxon>Bacteroidota</taxon>
        <taxon>Chitinophagia</taxon>
        <taxon>Chitinophagales</taxon>
        <taxon>Chitinophagaceae</taxon>
        <taxon>Deminuibacter</taxon>
    </lineage>
</organism>
<protein>
    <submittedName>
        <fullName evidence="2">DinB family protein</fullName>
    </submittedName>
</protein>
<comment type="caution">
    <text evidence="2">The sequence shown here is derived from an EMBL/GenBank/DDBJ whole genome shotgun (WGS) entry which is preliminary data.</text>
</comment>
<dbReference type="Gene3D" id="1.20.120.450">
    <property type="entry name" value="dinb family like domain"/>
    <property type="match status" value="1"/>
</dbReference>
<reference evidence="2 3" key="1">
    <citation type="submission" date="2018-08" db="EMBL/GenBank/DDBJ databases">
        <title>Chitinophagaceae sp. K23C18032701, a novel bacterium isolated from forest soil.</title>
        <authorList>
            <person name="Wang C."/>
        </authorList>
    </citation>
    <scope>NUCLEOTIDE SEQUENCE [LARGE SCALE GENOMIC DNA]</scope>
    <source>
        <strain evidence="2 3">K23C18032701</strain>
    </source>
</reference>
<keyword evidence="3" id="KW-1185">Reference proteome</keyword>
<name>A0A3E1NIB2_9BACT</name>
<dbReference type="InterPro" id="IPR034660">
    <property type="entry name" value="DinB/YfiT-like"/>
</dbReference>
<dbReference type="Pfam" id="PF12867">
    <property type="entry name" value="DinB_2"/>
    <property type="match status" value="1"/>
</dbReference>
<accession>A0A3E1NIB2</accession>
<dbReference type="RefSeq" id="WP_116847764.1">
    <property type="nucleotide sequence ID" value="NZ_QTJU01000004.1"/>
</dbReference>
<feature type="domain" description="DinB-like" evidence="1">
    <location>
        <begin position="36"/>
        <end position="165"/>
    </location>
</feature>
<dbReference type="OrthoDB" id="9793216at2"/>
<gene>
    <name evidence="2" type="ORF">DXN05_13345</name>
</gene>